<organism evidence="1 2">
    <name type="scientific">Gossypium anomalum</name>
    <dbReference type="NCBI Taxonomy" id="47600"/>
    <lineage>
        <taxon>Eukaryota</taxon>
        <taxon>Viridiplantae</taxon>
        <taxon>Streptophyta</taxon>
        <taxon>Embryophyta</taxon>
        <taxon>Tracheophyta</taxon>
        <taxon>Spermatophyta</taxon>
        <taxon>Magnoliopsida</taxon>
        <taxon>eudicotyledons</taxon>
        <taxon>Gunneridae</taxon>
        <taxon>Pentapetalae</taxon>
        <taxon>rosids</taxon>
        <taxon>malvids</taxon>
        <taxon>Malvales</taxon>
        <taxon>Malvaceae</taxon>
        <taxon>Malvoideae</taxon>
        <taxon>Gossypium</taxon>
    </lineage>
</organism>
<protein>
    <submittedName>
        <fullName evidence="1">Uncharacterized protein</fullName>
    </submittedName>
</protein>
<evidence type="ECO:0000313" key="1">
    <source>
        <dbReference type="EMBL" id="KAG8473556.1"/>
    </source>
</evidence>
<dbReference type="AlphaFoldDB" id="A0A8J6CJU7"/>
<gene>
    <name evidence="1" type="ORF">CXB51_035846</name>
</gene>
<proteinExistence type="predicted"/>
<sequence>MCCFIIFSLNKLESTIMEVPRQILHLPGKRSGFRVVLTCLLNILNNQPEITFKNNFCESHVQSKLKPVKNCYRFGNHHRMNQDMTLKPQTYYKSETARFLVIEIPASTLIFTHPCGGGIHLTMDLDLGCFRFNALPRYSKPKPLIKSNNPEQHELMTHRTVDSADICYR</sequence>
<evidence type="ECO:0000313" key="2">
    <source>
        <dbReference type="Proteomes" id="UP000701853"/>
    </source>
</evidence>
<dbReference type="Proteomes" id="UP000701853">
    <property type="component" value="Chromosome 13"/>
</dbReference>
<comment type="caution">
    <text evidence="1">The sequence shown here is derived from an EMBL/GenBank/DDBJ whole genome shotgun (WGS) entry which is preliminary data.</text>
</comment>
<accession>A0A8J6CJU7</accession>
<keyword evidence="2" id="KW-1185">Reference proteome</keyword>
<dbReference type="OrthoDB" id="10515057at2759"/>
<dbReference type="EMBL" id="JAHUZN010000013">
    <property type="protein sequence ID" value="KAG8473556.1"/>
    <property type="molecule type" value="Genomic_DNA"/>
</dbReference>
<reference evidence="1 2" key="1">
    <citation type="journal article" date="2021" name="bioRxiv">
        <title>The Gossypium anomalum genome as a resource for cotton improvement and evolutionary analysis of hybrid incompatibility.</title>
        <authorList>
            <person name="Grover C.E."/>
            <person name="Yuan D."/>
            <person name="Arick M.A."/>
            <person name="Miller E.R."/>
            <person name="Hu G."/>
            <person name="Peterson D.G."/>
            <person name="Wendel J.F."/>
            <person name="Udall J.A."/>
        </authorList>
    </citation>
    <scope>NUCLEOTIDE SEQUENCE [LARGE SCALE GENOMIC DNA]</scope>
    <source>
        <strain evidence="1">JFW-Udall</strain>
        <tissue evidence="1">Leaf</tissue>
    </source>
</reference>
<name>A0A8J6CJU7_9ROSI</name>